<sequence length="148" mass="15822">MFAFLLYAMEQGVDKHVDLQRTMLADSIGARYIHCDVAKESDVESAIQLAITWKGKLDILFSNAGIGGTASSITSLDMEQGNKTTPEEVKKLVGDQGSLLRGKAATVEDVAQAAVFLASDDTGFITAHNLIIDGGYTSAISSLSFIYK</sequence>
<dbReference type="Pfam" id="PF13561">
    <property type="entry name" value="adh_short_C2"/>
    <property type="match status" value="2"/>
</dbReference>
<proteinExistence type="inferred from homology"/>
<evidence type="ECO:0000313" key="3">
    <source>
        <dbReference type="EMBL" id="MBA0792885.1"/>
    </source>
</evidence>
<comment type="caution">
    <text evidence="3">The sequence shown here is derived from an EMBL/GenBank/DDBJ whole genome shotgun (WGS) entry which is preliminary data.</text>
</comment>
<keyword evidence="2" id="KW-0560">Oxidoreductase</keyword>
<dbReference type="SUPFAM" id="SSF51735">
    <property type="entry name" value="NAD(P)-binding Rossmann-fold domains"/>
    <property type="match status" value="1"/>
</dbReference>
<dbReference type="OrthoDB" id="294295at2759"/>
<evidence type="ECO:0000313" key="4">
    <source>
        <dbReference type="Proteomes" id="UP000593560"/>
    </source>
</evidence>
<protein>
    <submittedName>
        <fullName evidence="3">Uncharacterized protein</fullName>
    </submittedName>
</protein>
<dbReference type="PANTHER" id="PTHR43180">
    <property type="entry name" value="3-OXOACYL-(ACYL-CARRIER-PROTEIN) REDUCTASE (AFU_ORTHOLOGUE AFUA_6G11210)"/>
    <property type="match status" value="1"/>
</dbReference>
<comment type="similarity">
    <text evidence="1">Belongs to the short-chain dehydrogenases/reductases (SDR) family.</text>
</comment>
<reference evidence="3 4" key="1">
    <citation type="journal article" date="2019" name="Genome Biol. Evol.">
        <title>Insights into the evolution of the New World diploid cottons (Gossypium, subgenus Houzingenia) based on genome sequencing.</title>
        <authorList>
            <person name="Grover C.E."/>
            <person name="Arick M.A. 2nd"/>
            <person name="Thrash A."/>
            <person name="Conover J.L."/>
            <person name="Sanders W.S."/>
            <person name="Peterson D.G."/>
            <person name="Frelichowski J.E."/>
            <person name="Scheffler J.A."/>
            <person name="Scheffler B.E."/>
            <person name="Wendel J.F."/>
        </authorList>
    </citation>
    <scope>NUCLEOTIDE SEQUENCE [LARGE SCALE GENOMIC DNA]</scope>
    <source>
        <strain evidence="3">0</strain>
        <tissue evidence="3">Leaf</tissue>
    </source>
</reference>
<keyword evidence="4" id="KW-1185">Reference proteome</keyword>
<gene>
    <name evidence="3" type="ORF">Gohar_017345</name>
</gene>
<organism evidence="3 4">
    <name type="scientific">Gossypium harknessii</name>
    <dbReference type="NCBI Taxonomy" id="34285"/>
    <lineage>
        <taxon>Eukaryota</taxon>
        <taxon>Viridiplantae</taxon>
        <taxon>Streptophyta</taxon>
        <taxon>Embryophyta</taxon>
        <taxon>Tracheophyta</taxon>
        <taxon>Spermatophyta</taxon>
        <taxon>Magnoliopsida</taxon>
        <taxon>eudicotyledons</taxon>
        <taxon>Gunneridae</taxon>
        <taxon>Pentapetalae</taxon>
        <taxon>rosids</taxon>
        <taxon>malvids</taxon>
        <taxon>Malvales</taxon>
        <taxon>Malvaceae</taxon>
        <taxon>Malvoideae</taxon>
        <taxon>Gossypium</taxon>
    </lineage>
</organism>
<dbReference type="InterPro" id="IPR036291">
    <property type="entry name" value="NAD(P)-bd_dom_sf"/>
</dbReference>
<evidence type="ECO:0000256" key="2">
    <source>
        <dbReference type="ARBA" id="ARBA00023002"/>
    </source>
</evidence>
<dbReference type="AlphaFoldDB" id="A0A7J9G7W9"/>
<dbReference type="InterPro" id="IPR002347">
    <property type="entry name" value="SDR_fam"/>
</dbReference>
<dbReference type="EMBL" id="JABFAD010000002">
    <property type="protein sequence ID" value="MBA0792885.1"/>
    <property type="molecule type" value="Genomic_DNA"/>
</dbReference>
<accession>A0A7J9G7W9</accession>
<dbReference type="GO" id="GO:0016491">
    <property type="term" value="F:oxidoreductase activity"/>
    <property type="evidence" value="ECO:0007669"/>
    <property type="project" value="UniProtKB-KW"/>
</dbReference>
<name>A0A7J9G7W9_9ROSI</name>
<evidence type="ECO:0000256" key="1">
    <source>
        <dbReference type="ARBA" id="ARBA00006484"/>
    </source>
</evidence>
<dbReference type="Proteomes" id="UP000593560">
    <property type="component" value="Unassembled WGS sequence"/>
</dbReference>
<dbReference type="PANTHER" id="PTHR43180:SF42">
    <property type="entry name" value="SHORT-CHAIN DEHYDROGENASE REDUCTASE ATA1"/>
    <property type="match status" value="1"/>
</dbReference>
<dbReference type="Gene3D" id="3.40.50.720">
    <property type="entry name" value="NAD(P)-binding Rossmann-like Domain"/>
    <property type="match status" value="2"/>
</dbReference>